<name>A0A3Q3LWW3_9LABR</name>
<dbReference type="Gene3D" id="2.30.29.150">
    <property type="match status" value="1"/>
</dbReference>
<dbReference type="InterPro" id="IPR011993">
    <property type="entry name" value="PH-like_dom_sf"/>
</dbReference>
<dbReference type="Pfam" id="PF00505">
    <property type="entry name" value="HMG_box"/>
    <property type="match status" value="1"/>
</dbReference>
<dbReference type="AlphaFoldDB" id="A0A3Q3LWW3"/>
<dbReference type="GO" id="GO:0003677">
    <property type="term" value="F:DNA binding"/>
    <property type="evidence" value="ECO:0007669"/>
    <property type="project" value="UniProtKB-UniRule"/>
</dbReference>
<dbReference type="GO" id="GO:0005730">
    <property type="term" value="C:nucleolus"/>
    <property type="evidence" value="ECO:0007669"/>
    <property type="project" value="UniProtKB-SubCell"/>
</dbReference>
<evidence type="ECO:0000256" key="2">
    <source>
        <dbReference type="ARBA" id="ARBA00010060"/>
    </source>
</evidence>
<keyword evidence="4 14" id="KW-0158">Chromosome</keyword>
<sequence length="666" mass="76019">MGDTLEFNEIYQEVKGSWNDGRLRFSKQNVVYKSSKTGKVDSIPAGELNHAQWRRVCLGHGIKLSTSTGHVYKYDGFRDTDFEKISEFFKTNYKVELTEKDMCVKGWNWGTAKFSGPLLSFDVNDNSAFEIPLANVSQCATGKNEVTLEFHQNDDTEVSLMEVRFYVPPSQSDERQDPVEAFAQSVLSKADVIQATGDAVCIFKELHSQIFSFKYYSFKLPLTLKYFDYKIPYTTVLRLFLLPHKDQRQMFFVISLDPPIKQGQTRYHFLILLFSKEEDLSLTLNMSEEDVERRYEGKLSKNMSGSLYEMVSRVMKALVNRKITVPGNFQGHSGAQCITCSYKASSGLLYPLERGFIYVHKPPVHLRFEEISCVNFARGTTTTRSFDFEIETKQGNQYTFSSIEREEYGKLFDFVNAKKLNIKNRGFKEGKIDEYSDSDEDQHDAYLERMKAEGKIREEGNDSNDSEGESGEYDSNASASDSSDEGDDSEEDGAKKKVKKVKVVKEKKERKPRREKKKKETGGPKRPMSAYMLWLNSSRERIKSENPGISITEISKKAGEMWRQIGKEDKEEWEGKAGEAKRQYDKAKKEYLESGGGGSGATPSSKKKSGGKKKEEKKRKSSGGDKDKDKDFKSKEFIETSESSSDSDRKSKSKRKKVKPVMISDR</sequence>
<dbReference type="FunFam" id="1.10.30.10:FF:000072">
    <property type="entry name" value="FACT complex subunit SSRP1"/>
    <property type="match status" value="1"/>
</dbReference>
<feature type="compositionally biased region" description="Basic and acidic residues" evidence="15">
    <location>
        <begin position="451"/>
        <end position="460"/>
    </location>
</feature>
<dbReference type="FunFam" id="2.30.29.150:FF:000001">
    <property type="entry name" value="Fact complex subunit ssrp1"/>
    <property type="match status" value="1"/>
</dbReference>
<evidence type="ECO:0000256" key="8">
    <source>
        <dbReference type="ARBA" id="ARBA00023125"/>
    </source>
</evidence>
<dbReference type="PROSITE" id="PS50118">
    <property type="entry name" value="HMG_BOX_2"/>
    <property type="match status" value="1"/>
</dbReference>
<keyword evidence="18" id="KW-1185">Reference proteome</keyword>
<feature type="compositionally biased region" description="Acidic residues" evidence="15">
    <location>
        <begin position="482"/>
        <end position="491"/>
    </location>
</feature>
<accession>A0A3Q3LWW3</accession>
<keyword evidence="8 13" id="KW-0238">DNA-binding</keyword>
<evidence type="ECO:0000256" key="1">
    <source>
        <dbReference type="ARBA" id="ARBA00004604"/>
    </source>
</evidence>
<feature type="compositionally biased region" description="Acidic residues" evidence="15">
    <location>
        <begin position="461"/>
        <end position="472"/>
    </location>
</feature>
<dbReference type="GO" id="GO:0006260">
    <property type="term" value="P:DNA replication"/>
    <property type="evidence" value="ECO:0007669"/>
    <property type="project" value="UniProtKB-KW"/>
</dbReference>
<comment type="function">
    <text evidence="12">Component of the FACT complex, a general chromatin factor that acts to reorganize nucleosomes. The FACT complex is involved in multiple processes that require DNA as a template such as mRNA elongation, DNA replication and DNA repair. During transcription elongation the FACT complex acts as a histone chaperone that both destabilizes and restores nucleosomal structure. It facilitates the passage of RNA polymerase II and transcription by promoting the dissociation of one histone H2A-H2B dimer from the nucleosome, then subsequently promotes the reestablishment of the nucleosome following the passage of RNA polymerase II. Binds specifically to double-stranded DNA.</text>
</comment>
<evidence type="ECO:0000256" key="6">
    <source>
        <dbReference type="ARBA" id="ARBA00022763"/>
    </source>
</evidence>
<dbReference type="CDD" id="cd21994">
    <property type="entry name" value="HMG-box_SSRP1-like"/>
    <property type="match status" value="1"/>
</dbReference>
<evidence type="ECO:0000313" key="17">
    <source>
        <dbReference type="Ensembl" id="ENSLBEP00000012910.1"/>
    </source>
</evidence>
<keyword evidence="9 14" id="KW-0804">Transcription</keyword>
<dbReference type="InterPro" id="IPR035417">
    <property type="entry name" value="SSRP1/POB3_N"/>
</dbReference>
<dbReference type="InterPro" id="IPR009071">
    <property type="entry name" value="HMG_box_dom"/>
</dbReference>
<protein>
    <recommendedName>
        <fullName evidence="3 14">FACT complex subunit SSRP1</fullName>
    </recommendedName>
</protein>
<feature type="domain" description="HMG box" evidence="16">
    <location>
        <begin position="524"/>
        <end position="592"/>
    </location>
</feature>
<evidence type="ECO:0000256" key="14">
    <source>
        <dbReference type="RuleBase" id="RU364013"/>
    </source>
</evidence>
<feature type="DNA-binding region" description="HMG box" evidence="13">
    <location>
        <begin position="524"/>
        <end position="592"/>
    </location>
</feature>
<evidence type="ECO:0000256" key="5">
    <source>
        <dbReference type="ARBA" id="ARBA00022705"/>
    </source>
</evidence>
<dbReference type="Pfam" id="PF03531">
    <property type="entry name" value="SSrecog"/>
    <property type="match status" value="1"/>
</dbReference>
<evidence type="ECO:0000256" key="3">
    <source>
        <dbReference type="ARBA" id="ARBA00016104"/>
    </source>
</evidence>
<comment type="similarity">
    <text evidence="2 14">Belongs to the SSRP1 family.</text>
</comment>
<dbReference type="CDD" id="cd13230">
    <property type="entry name" value="PH1_SSRP1-like"/>
    <property type="match status" value="1"/>
</dbReference>
<feature type="compositionally biased region" description="Basic and acidic residues" evidence="15">
    <location>
        <begin position="622"/>
        <end position="638"/>
    </location>
</feature>
<dbReference type="GeneTree" id="ENSGT00940000157117"/>
<dbReference type="SUPFAM" id="SSF47095">
    <property type="entry name" value="HMG-box"/>
    <property type="match status" value="1"/>
</dbReference>
<evidence type="ECO:0000256" key="13">
    <source>
        <dbReference type="PROSITE-ProRule" id="PRU00267"/>
    </source>
</evidence>
<evidence type="ECO:0000256" key="11">
    <source>
        <dbReference type="ARBA" id="ARBA00023242"/>
    </source>
</evidence>
<dbReference type="InterPro" id="IPR036910">
    <property type="entry name" value="HMG_box_dom_sf"/>
</dbReference>
<dbReference type="InterPro" id="IPR038167">
    <property type="entry name" value="SSRP1_sf"/>
</dbReference>
<dbReference type="FunFam" id="2.30.29.30:FF:000098">
    <property type="entry name" value="Fact complex subunit ssrp1"/>
    <property type="match status" value="1"/>
</dbReference>
<dbReference type="InterPro" id="IPR024954">
    <property type="entry name" value="SSRP1_DD"/>
</dbReference>
<dbReference type="Pfam" id="PF08512">
    <property type="entry name" value="Rttp106-like_middle"/>
    <property type="match status" value="1"/>
</dbReference>
<dbReference type="PANTHER" id="PTHR45849:SF1">
    <property type="entry name" value="FACT COMPLEX SUBUNIT SSRP1"/>
    <property type="match status" value="1"/>
</dbReference>
<dbReference type="SUPFAM" id="SSF50729">
    <property type="entry name" value="PH domain-like"/>
    <property type="match status" value="1"/>
</dbReference>
<dbReference type="InterPro" id="IPR048993">
    <property type="entry name" value="SSRP1-like_PH1"/>
</dbReference>
<reference evidence="17" key="1">
    <citation type="submission" date="2025-08" db="UniProtKB">
        <authorList>
            <consortium name="Ensembl"/>
        </authorList>
    </citation>
    <scope>IDENTIFICATION</scope>
</reference>
<evidence type="ECO:0000256" key="12">
    <source>
        <dbReference type="ARBA" id="ARBA00058447"/>
    </source>
</evidence>
<dbReference type="CDD" id="cd13231">
    <property type="entry name" value="PH2_SSRP1-like"/>
    <property type="match status" value="1"/>
</dbReference>
<evidence type="ECO:0000256" key="7">
    <source>
        <dbReference type="ARBA" id="ARBA00023015"/>
    </source>
</evidence>
<dbReference type="GO" id="GO:0035101">
    <property type="term" value="C:FACT complex"/>
    <property type="evidence" value="ECO:0007669"/>
    <property type="project" value="TreeGrafter"/>
</dbReference>
<dbReference type="Gene3D" id="1.10.30.10">
    <property type="entry name" value="High mobility group box domain"/>
    <property type="match status" value="1"/>
</dbReference>
<feature type="region of interest" description="Disordered" evidence="15">
    <location>
        <begin position="588"/>
        <end position="666"/>
    </location>
</feature>
<dbReference type="FunFam" id="2.30.29.220:FF:000001">
    <property type="entry name" value="FACT complex subunit SSRP1"/>
    <property type="match status" value="1"/>
</dbReference>
<dbReference type="PANTHER" id="PTHR45849">
    <property type="entry name" value="FACT COMPLEX SUBUNIT SSRP1"/>
    <property type="match status" value="1"/>
</dbReference>
<dbReference type="FunFam" id="2.30.29.30:FF:000119">
    <property type="entry name" value="FACT complex subunit SSRP1"/>
    <property type="match status" value="1"/>
</dbReference>
<dbReference type="GO" id="GO:1902275">
    <property type="term" value="P:regulation of chromatin organization"/>
    <property type="evidence" value="ECO:0007669"/>
    <property type="project" value="TreeGrafter"/>
</dbReference>
<proteinExistence type="inferred from homology"/>
<evidence type="ECO:0000256" key="10">
    <source>
        <dbReference type="ARBA" id="ARBA00023204"/>
    </source>
</evidence>
<keyword evidence="10 14" id="KW-0234">DNA repair</keyword>
<dbReference type="Ensembl" id="ENSLBET00000013592.1">
    <property type="protein sequence ID" value="ENSLBEP00000012910.1"/>
    <property type="gene ID" value="ENSLBEG00000009669.1"/>
</dbReference>
<dbReference type="InterPro" id="IPR000969">
    <property type="entry name" value="SSRP1/POB3"/>
</dbReference>
<keyword evidence="7 14" id="KW-0805">Transcription regulation</keyword>
<dbReference type="Gene3D" id="2.30.29.220">
    <property type="entry name" value="Structure-specific recognition protein (SSRP1)"/>
    <property type="match status" value="1"/>
</dbReference>
<evidence type="ECO:0000256" key="15">
    <source>
        <dbReference type="SAM" id="MobiDB-lite"/>
    </source>
</evidence>
<dbReference type="InterPro" id="IPR050454">
    <property type="entry name" value="RTT106/SSRP1_HistChap/FACT"/>
</dbReference>
<dbReference type="GO" id="GO:0042393">
    <property type="term" value="F:histone binding"/>
    <property type="evidence" value="ECO:0007669"/>
    <property type="project" value="TreeGrafter"/>
</dbReference>
<dbReference type="Pfam" id="PF21103">
    <property type="entry name" value="PH1_SSRP1-like"/>
    <property type="match status" value="1"/>
</dbReference>
<organism evidence="17 18">
    <name type="scientific">Labrus bergylta</name>
    <name type="common">ballan wrasse</name>
    <dbReference type="NCBI Taxonomy" id="56723"/>
    <lineage>
        <taxon>Eukaryota</taxon>
        <taxon>Metazoa</taxon>
        <taxon>Chordata</taxon>
        <taxon>Craniata</taxon>
        <taxon>Vertebrata</taxon>
        <taxon>Euteleostomi</taxon>
        <taxon>Actinopterygii</taxon>
        <taxon>Neopterygii</taxon>
        <taxon>Teleostei</taxon>
        <taxon>Neoteleostei</taxon>
        <taxon>Acanthomorphata</taxon>
        <taxon>Eupercaria</taxon>
        <taxon>Labriformes</taxon>
        <taxon>Labridae</taxon>
        <taxon>Labrus</taxon>
    </lineage>
</organism>
<feature type="compositionally biased region" description="Basic residues" evidence="15">
    <location>
        <begin position="605"/>
        <end position="621"/>
    </location>
</feature>
<keyword evidence="11 13" id="KW-0539">Nucleus</keyword>
<evidence type="ECO:0000259" key="16">
    <source>
        <dbReference type="PROSITE" id="PS50118"/>
    </source>
</evidence>
<dbReference type="SMART" id="SM00398">
    <property type="entry name" value="HMG"/>
    <property type="match status" value="1"/>
</dbReference>
<evidence type="ECO:0000313" key="18">
    <source>
        <dbReference type="Proteomes" id="UP000261660"/>
    </source>
</evidence>
<evidence type="ECO:0000256" key="9">
    <source>
        <dbReference type="ARBA" id="ARBA00023163"/>
    </source>
</evidence>
<keyword evidence="5 14" id="KW-0235">DNA replication</keyword>
<dbReference type="Gene3D" id="2.30.29.30">
    <property type="entry name" value="Pleckstrin-homology domain (PH domain)/Phosphotyrosine-binding domain (PTB)"/>
    <property type="match status" value="2"/>
</dbReference>
<dbReference type="GO" id="GO:0006281">
    <property type="term" value="P:DNA repair"/>
    <property type="evidence" value="ECO:0007669"/>
    <property type="project" value="UniProtKB-KW"/>
</dbReference>
<dbReference type="SMART" id="SM01287">
    <property type="entry name" value="Rtt106"/>
    <property type="match status" value="1"/>
</dbReference>
<dbReference type="PRINTS" id="PR00887">
    <property type="entry name" value="SSRCOGNITION"/>
</dbReference>
<reference evidence="17" key="2">
    <citation type="submission" date="2025-09" db="UniProtKB">
        <authorList>
            <consortium name="Ensembl"/>
        </authorList>
    </citation>
    <scope>IDENTIFICATION</scope>
</reference>
<feature type="region of interest" description="Disordered" evidence="15">
    <location>
        <begin position="451"/>
        <end position="531"/>
    </location>
</feature>
<dbReference type="Pfam" id="PF17292">
    <property type="entry name" value="POB3_N"/>
    <property type="match status" value="1"/>
</dbReference>
<dbReference type="Proteomes" id="UP000261660">
    <property type="component" value="Unplaced"/>
</dbReference>
<evidence type="ECO:0000256" key="4">
    <source>
        <dbReference type="ARBA" id="ARBA00022454"/>
    </source>
</evidence>
<dbReference type="InterPro" id="IPR013719">
    <property type="entry name" value="RTT106/SPT16-like_middle_dom"/>
</dbReference>
<keyword evidence="6 14" id="KW-0227">DNA damage</keyword>
<dbReference type="GO" id="GO:0031491">
    <property type="term" value="F:nucleosome binding"/>
    <property type="evidence" value="ECO:0007669"/>
    <property type="project" value="TreeGrafter"/>
</dbReference>
<comment type="subcellular location">
    <subcellularLocation>
        <location evidence="1">Nucleus</location>
        <location evidence="1">Nucleolus</location>
    </subcellularLocation>
    <subcellularLocation>
        <location evidence="14">Nucleus</location>
    </subcellularLocation>
    <subcellularLocation>
        <location evidence="14">Chromosome</location>
    </subcellularLocation>
</comment>